<dbReference type="OrthoDB" id="7698488at2759"/>
<dbReference type="Proteomes" id="UP000002358">
    <property type="component" value="Unassembled WGS sequence"/>
</dbReference>
<evidence type="ECO:0000313" key="2">
    <source>
        <dbReference type="Proteomes" id="UP000002358"/>
    </source>
</evidence>
<evidence type="ECO:0000313" key="1">
    <source>
        <dbReference type="EnsemblMetazoa" id="XP_031781652"/>
    </source>
</evidence>
<organism evidence="1 2">
    <name type="scientific">Nasonia vitripennis</name>
    <name type="common">Parasitic wasp</name>
    <dbReference type="NCBI Taxonomy" id="7425"/>
    <lineage>
        <taxon>Eukaryota</taxon>
        <taxon>Metazoa</taxon>
        <taxon>Ecdysozoa</taxon>
        <taxon>Arthropoda</taxon>
        <taxon>Hexapoda</taxon>
        <taxon>Insecta</taxon>
        <taxon>Pterygota</taxon>
        <taxon>Neoptera</taxon>
        <taxon>Endopterygota</taxon>
        <taxon>Hymenoptera</taxon>
        <taxon>Apocrita</taxon>
        <taxon>Proctotrupomorpha</taxon>
        <taxon>Chalcidoidea</taxon>
        <taxon>Pteromalidae</taxon>
        <taxon>Pteromalinae</taxon>
        <taxon>Nasonia</taxon>
    </lineage>
</organism>
<dbReference type="EnsemblMetazoa" id="XM_031925792">
    <property type="protein sequence ID" value="XP_031781652"/>
    <property type="gene ID" value="LOC116416665"/>
</dbReference>
<reference evidence="1" key="1">
    <citation type="submission" date="2021-01" db="UniProtKB">
        <authorList>
            <consortium name="EnsemblMetazoa"/>
        </authorList>
    </citation>
    <scope>IDENTIFICATION</scope>
</reference>
<dbReference type="GeneID" id="116416665"/>
<protein>
    <submittedName>
        <fullName evidence="1">Uncharacterized protein</fullName>
    </submittedName>
</protein>
<dbReference type="KEGG" id="nvi:116416665"/>
<proteinExistence type="predicted"/>
<dbReference type="InParanoid" id="A0A7M7Q4A1"/>
<name>A0A7M7Q4A1_NASVI</name>
<keyword evidence="2" id="KW-1185">Reference proteome</keyword>
<dbReference type="AlphaFoldDB" id="A0A7M7Q4A1"/>
<accession>A0A7M7Q4A1</accession>
<sequence>MILYTTTLFFQYHTNFSLYNSVCFIDIQINLVEKDVEWLQNNSEPKDEVIEKWKNTLTNRIYCKKVAQYFALYTCLNFSFGHLLLSSDFDKHYPDIRSKFIDTWDDVAENIIKYARTKQKLLQEDDELIDLGKSCIVAFHCIPRLLGTIVSTKRDQNGEFIATFGTTIKEVTQSFIVNVETEEELTEFQEKRDRLALLTGNKVIGPYVACVGDFSLEGGLDNDIYIYIYIYI</sequence>
<dbReference type="RefSeq" id="XP_031781652.1">
    <property type="nucleotide sequence ID" value="XM_031925792.1"/>
</dbReference>